<evidence type="ECO:0000313" key="3">
    <source>
        <dbReference type="EMBL" id="GAA0585977.1"/>
    </source>
</evidence>
<evidence type="ECO:0000313" key="4">
    <source>
        <dbReference type="Proteomes" id="UP001499951"/>
    </source>
</evidence>
<dbReference type="Gene3D" id="1.25.40.10">
    <property type="entry name" value="Tetratricopeptide repeat domain"/>
    <property type="match status" value="1"/>
</dbReference>
<organism evidence="3 4">
    <name type="scientific">Rhizomicrobium electricum</name>
    <dbReference type="NCBI Taxonomy" id="480070"/>
    <lineage>
        <taxon>Bacteria</taxon>
        <taxon>Pseudomonadati</taxon>
        <taxon>Pseudomonadota</taxon>
        <taxon>Alphaproteobacteria</taxon>
        <taxon>Micropepsales</taxon>
        <taxon>Micropepsaceae</taxon>
        <taxon>Rhizomicrobium</taxon>
    </lineage>
</organism>
<feature type="chain" id="PRO_5046215874" description="Tetratricopeptide repeat protein" evidence="2">
    <location>
        <begin position="24"/>
        <end position="255"/>
    </location>
</feature>
<accession>A0ABN1F9R8</accession>
<evidence type="ECO:0008006" key="5">
    <source>
        <dbReference type="Google" id="ProtNLM"/>
    </source>
</evidence>
<name>A0ABN1F9R8_9PROT</name>
<keyword evidence="4" id="KW-1185">Reference proteome</keyword>
<dbReference type="SMART" id="SM00028">
    <property type="entry name" value="TPR"/>
    <property type="match status" value="3"/>
</dbReference>
<dbReference type="Proteomes" id="UP001499951">
    <property type="component" value="Unassembled WGS sequence"/>
</dbReference>
<dbReference type="SUPFAM" id="SSF48452">
    <property type="entry name" value="TPR-like"/>
    <property type="match status" value="1"/>
</dbReference>
<dbReference type="RefSeq" id="WP_166937307.1">
    <property type="nucleotide sequence ID" value="NZ_BAAADD010000012.1"/>
</dbReference>
<dbReference type="PROSITE" id="PS50005">
    <property type="entry name" value="TPR"/>
    <property type="match status" value="1"/>
</dbReference>
<evidence type="ECO:0000256" key="2">
    <source>
        <dbReference type="SAM" id="SignalP"/>
    </source>
</evidence>
<feature type="repeat" description="TPR" evidence="1">
    <location>
        <begin position="66"/>
        <end position="99"/>
    </location>
</feature>
<protein>
    <recommendedName>
        <fullName evidence="5">Tetratricopeptide repeat protein</fullName>
    </recommendedName>
</protein>
<keyword evidence="1" id="KW-0802">TPR repeat</keyword>
<keyword evidence="2" id="KW-0732">Signal</keyword>
<dbReference type="InterPro" id="IPR019734">
    <property type="entry name" value="TPR_rpt"/>
</dbReference>
<evidence type="ECO:0000256" key="1">
    <source>
        <dbReference type="PROSITE-ProRule" id="PRU00339"/>
    </source>
</evidence>
<gene>
    <name evidence="3" type="ORF">GCM10008942_38730</name>
</gene>
<feature type="signal peptide" evidence="2">
    <location>
        <begin position="1"/>
        <end position="23"/>
    </location>
</feature>
<dbReference type="EMBL" id="BAAADD010000012">
    <property type="protein sequence ID" value="GAA0585977.1"/>
    <property type="molecule type" value="Genomic_DNA"/>
</dbReference>
<dbReference type="InterPro" id="IPR011990">
    <property type="entry name" value="TPR-like_helical_dom_sf"/>
</dbReference>
<reference evidence="3 4" key="1">
    <citation type="journal article" date="2019" name="Int. J. Syst. Evol. Microbiol.">
        <title>The Global Catalogue of Microorganisms (GCM) 10K type strain sequencing project: providing services to taxonomists for standard genome sequencing and annotation.</title>
        <authorList>
            <consortium name="The Broad Institute Genomics Platform"/>
            <consortium name="The Broad Institute Genome Sequencing Center for Infectious Disease"/>
            <person name="Wu L."/>
            <person name="Ma J."/>
        </authorList>
    </citation>
    <scope>NUCLEOTIDE SEQUENCE [LARGE SCALE GENOMIC DNA]</scope>
    <source>
        <strain evidence="3 4">JCM 15089</strain>
    </source>
</reference>
<proteinExistence type="predicted"/>
<comment type="caution">
    <text evidence="3">The sequence shown here is derived from an EMBL/GenBank/DDBJ whole genome shotgun (WGS) entry which is preliminary data.</text>
</comment>
<sequence length="255" mass="28719">MKIIACGIAALALTAAVAMPASARTEEEIWDRCLQLQKVGPLEPEEIIEACRAVLRMDYIPPNVRNDAFNNMGVQYMHLNELDKAISMFSEALRKIKELPDLREVRQLGNYTRRNRAKAYIAAKRYDDALNDYDQMASLEPLPKYQGQRCLAHALYDDDYASALSDCQKAIDADKSAEDAYAGWLTIEYRQGKFADVKSDCDLVKEKAFIGITGAYVCRLAEVRLGSTKVDAEDLRQSLNIVEHGDRFRELGMVP</sequence>